<organism evidence="6 8">
    <name type="scientific">Kerstersia gyiorum</name>
    <dbReference type="NCBI Taxonomy" id="206506"/>
    <lineage>
        <taxon>Bacteria</taxon>
        <taxon>Pseudomonadati</taxon>
        <taxon>Pseudomonadota</taxon>
        <taxon>Betaproteobacteria</taxon>
        <taxon>Burkholderiales</taxon>
        <taxon>Alcaligenaceae</taxon>
        <taxon>Kerstersia</taxon>
    </lineage>
</organism>
<dbReference type="GeneID" id="99725642"/>
<evidence type="ECO:0000313" key="9">
    <source>
        <dbReference type="Proteomes" id="UP000292039"/>
    </source>
</evidence>
<accession>A0A171KR75</accession>
<comment type="caution">
    <text evidence="6">The sequence shown here is derived from an EMBL/GenBank/DDBJ whole genome shotgun (WGS) entry which is preliminary data.</text>
</comment>
<dbReference type="EMBL" id="SGWZ01000003">
    <property type="protein sequence ID" value="RZS69691.1"/>
    <property type="molecule type" value="Genomic_DNA"/>
</dbReference>
<reference evidence="6 8" key="1">
    <citation type="submission" date="2015-04" db="EMBL/GenBank/DDBJ databases">
        <title>Genome sequence of Kerstersia gyiorum CG1.</title>
        <authorList>
            <person name="Greninger A.L."/>
            <person name="Kozyreva V."/>
            <person name="Chaturvedi V."/>
        </authorList>
    </citation>
    <scope>NUCLEOTIDE SEQUENCE [LARGE SCALE GENOMIC DNA]</scope>
    <source>
        <strain evidence="6 8">CG1</strain>
    </source>
</reference>
<proteinExistence type="predicted"/>
<keyword evidence="1" id="KW-1003">Cell membrane</keyword>
<feature type="transmembrane region" description="Helical" evidence="5">
    <location>
        <begin position="45"/>
        <end position="63"/>
    </location>
</feature>
<dbReference type="Proteomes" id="UP000292039">
    <property type="component" value="Unassembled WGS sequence"/>
</dbReference>
<sequence>MLSEFALAGIYMPPFFFYACVTIPVYLIMRSLLARSGLLRRVWHPALFEFAVSLILLAALILYL</sequence>
<evidence type="ECO:0000256" key="5">
    <source>
        <dbReference type="SAM" id="Phobius"/>
    </source>
</evidence>
<evidence type="ECO:0000313" key="8">
    <source>
        <dbReference type="Proteomes" id="UP000078084"/>
    </source>
</evidence>
<dbReference type="AlphaFoldDB" id="A0A171KR75"/>
<keyword evidence="8" id="KW-1185">Reference proteome</keyword>
<evidence type="ECO:0000313" key="6">
    <source>
        <dbReference type="EMBL" id="KKO71392.1"/>
    </source>
</evidence>
<dbReference type="Proteomes" id="UP000078084">
    <property type="component" value="Unassembled WGS sequence"/>
</dbReference>
<reference evidence="7 9" key="2">
    <citation type="submission" date="2019-02" db="EMBL/GenBank/DDBJ databases">
        <title>Genomic Encyclopedia of Type Strains, Phase IV (KMG-IV): sequencing the most valuable type-strain genomes for metagenomic binning, comparative biology and taxonomic classification.</title>
        <authorList>
            <person name="Goeker M."/>
        </authorList>
    </citation>
    <scope>NUCLEOTIDE SEQUENCE [LARGE SCALE GENOMIC DNA]</scope>
    <source>
        <strain evidence="7 9">DSM 16618</strain>
    </source>
</reference>
<evidence type="ECO:0000256" key="2">
    <source>
        <dbReference type="ARBA" id="ARBA00022692"/>
    </source>
</evidence>
<dbReference type="InterPro" id="IPR012451">
    <property type="entry name" value="DUF1656"/>
</dbReference>
<keyword evidence="4 5" id="KW-0472">Membrane</keyword>
<evidence type="ECO:0000313" key="7">
    <source>
        <dbReference type="EMBL" id="RZS69691.1"/>
    </source>
</evidence>
<evidence type="ECO:0000256" key="4">
    <source>
        <dbReference type="ARBA" id="ARBA00023136"/>
    </source>
</evidence>
<dbReference type="STRING" id="206506.AAV32_11025"/>
<protein>
    <submittedName>
        <fullName evidence="7">Uncharacterized protein DUF1656</fullName>
    </submittedName>
</protein>
<dbReference type="Pfam" id="PF07869">
    <property type="entry name" value="DUF1656"/>
    <property type="match status" value="1"/>
</dbReference>
<dbReference type="EMBL" id="LBNE01000007">
    <property type="protein sequence ID" value="KKO71392.1"/>
    <property type="molecule type" value="Genomic_DNA"/>
</dbReference>
<feature type="transmembrane region" description="Helical" evidence="5">
    <location>
        <begin position="15"/>
        <end position="33"/>
    </location>
</feature>
<name>A0A171KR75_9BURK</name>
<keyword evidence="2 5" id="KW-0812">Transmembrane</keyword>
<evidence type="ECO:0000256" key="3">
    <source>
        <dbReference type="ARBA" id="ARBA00022989"/>
    </source>
</evidence>
<dbReference type="PATRIC" id="fig|206506.3.peg.2351"/>
<gene>
    <name evidence="6" type="ORF">AAV32_11025</name>
    <name evidence="7" type="ORF">EV679_2297</name>
</gene>
<evidence type="ECO:0000256" key="1">
    <source>
        <dbReference type="ARBA" id="ARBA00022475"/>
    </source>
</evidence>
<dbReference type="RefSeq" id="WP_068371745.1">
    <property type="nucleotide sequence ID" value="NZ_CBCSEB010000011.1"/>
</dbReference>
<keyword evidence="3 5" id="KW-1133">Transmembrane helix</keyword>